<keyword evidence="1" id="KW-0723">Serine/threonine-protein kinase</keyword>
<keyword evidence="1" id="KW-0808">Transferase</keyword>
<proteinExistence type="predicted"/>
<reference evidence="4 5" key="1">
    <citation type="journal article" date="2019" name="Int. J. Syst. Evol. Microbiol.">
        <title>The Global Catalogue of Microorganisms (GCM) 10K type strain sequencing project: providing services to taxonomists for standard genome sequencing and annotation.</title>
        <authorList>
            <consortium name="The Broad Institute Genomics Platform"/>
            <consortium name="The Broad Institute Genome Sequencing Center for Infectious Disease"/>
            <person name="Wu L."/>
            <person name="Ma J."/>
        </authorList>
    </citation>
    <scope>NUCLEOTIDE SEQUENCE [LARGE SCALE GENOMIC DNA]</scope>
    <source>
        <strain evidence="4 5">JCM 14560</strain>
    </source>
</reference>
<dbReference type="SUPFAM" id="SSF55874">
    <property type="entry name" value="ATPase domain of HSP90 chaperone/DNA topoisomerase II/histidine kinase"/>
    <property type="match status" value="1"/>
</dbReference>
<keyword evidence="5" id="KW-1185">Reference proteome</keyword>
<organism evidence="4 5">
    <name type="scientific">Kitasatospora kazusensis</name>
    <dbReference type="NCBI Taxonomy" id="407974"/>
    <lineage>
        <taxon>Bacteria</taxon>
        <taxon>Bacillati</taxon>
        <taxon>Actinomycetota</taxon>
        <taxon>Actinomycetes</taxon>
        <taxon>Kitasatosporales</taxon>
        <taxon>Streptomycetaceae</taxon>
        <taxon>Kitasatospora</taxon>
    </lineage>
</organism>
<evidence type="ECO:0000313" key="4">
    <source>
        <dbReference type="EMBL" id="GAA2131509.1"/>
    </source>
</evidence>
<accession>A0ABN2YRX5</accession>
<dbReference type="InterPro" id="IPR003594">
    <property type="entry name" value="HATPase_dom"/>
</dbReference>
<feature type="domain" description="Histidine kinase/HSP90-like ATPase" evidence="3">
    <location>
        <begin position="72"/>
        <end position="163"/>
    </location>
</feature>
<protein>
    <recommendedName>
        <fullName evidence="3">Histidine kinase/HSP90-like ATPase domain-containing protein</fullName>
    </recommendedName>
</protein>
<dbReference type="Gene3D" id="3.30.565.10">
    <property type="entry name" value="Histidine kinase-like ATPase, C-terminal domain"/>
    <property type="match status" value="1"/>
</dbReference>
<sequence>MPVTRAARQFNARQTEKQRTAPAGAERRPGRTLEAAEHGAWSATATFPPQPCNVARARRLTRTALAAWGAERLADSAELLVSELVTNSLRYGHGAISITLALTDTALQISVADFGRGLPQARDAAEDDSHGRGLAIVTALCEDWTVTTRLTGKTVSCWLELNP</sequence>
<evidence type="ECO:0000313" key="5">
    <source>
        <dbReference type="Proteomes" id="UP001422759"/>
    </source>
</evidence>
<dbReference type="PANTHER" id="PTHR35526:SF3">
    <property type="entry name" value="ANTI-SIGMA-F FACTOR RSBW"/>
    <property type="match status" value="1"/>
</dbReference>
<name>A0ABN2YRX5_9ACTN</name>
<dbReference type="EMBL" id="BAAANT010000002">
    <property type="protein sequence ID" value="GAA2131509.1"/>
    <property type="molecule type" value="Genomic_DNA"/>
</dbReference>
<dbReference type="Pfam" id="PF13581">
    <property type="entry name" value="HATPase_c_2"/>
    <property type="match status" value="1"/>
</dbReference>
<dbReference type="SMART" id="SM00387">
    <property type="entry name" value="HATPase_c"/>
    <property type="match status" value="1"/>
</dbReference>
<feature type="region of interest" description="Disordered" evidence="2">
    <location>
        <begin position="1"/>
        <end position="38"/>
    </location>
</feature>
<gene>
    <name evidence="4" type="ORF">GCM10009760_05330</name>
</gene>
<dbReference type="CDD" id="cd16936">
    <property type="entry name" value="HATPase_RsbW-like"/>
    <property type="match status" value="1"/>
</dbReference>
<feature type="compositionally biased region" description="Basic and acidic residues" evidence="2">
    <location>
        <begin position="14"/>
        <end position="37"/>
    </location>
</feature>
<dbReference type="PANTHER" id="PTHR35526">
    <property type="entry name" value="ANTI-SIGMA-F FACTOR RSBW-RELATED"/>
    <property type="match status" value="1"/>
</dbReference>
<dbReference type="InterPro" id="IPR050267">
    <property type="entry name" value="Anti-sigma-factor_SerPK"/>
</dbReference>
<dbReference type="InterPro" id="IPR036890">
    <property type="entry name" value="HATPase_C_sf"/>
</dbReference>
<dbReference type="RefSeq" id="WP_344460185.1">
    <property type="nucleotide sequence ID" value="NZ_BAAANT010000002.1"/>
</dbReference>
<evidence type="ECO:0000256" key="2">
    <source>
        <dbReference type="SAM" id="MobiDB-lite"/>
    </source>
</evidence>
<comment type="caution">
    <text evidence="4">The sequence shown here is derived from an EMBL/GenBank/DDBJ whole genome shotgun (WGS) entry which is preliminary data.</text>
</comment>
<dbReference type="Proteomes" id="UP001422759">
    <property type="component" value="Unassembled WGS sequence"/>
</dbReference>
<evidence type="ECO:0000256" key="1">
    <source>
        <dbReference type="ARBA" id="ARBA00022527"/>
    </source>
</evidence>
<keyword evidence="1" id="KW-0418">Kinase</keyword>
<evidence type="ECO:0000259" key="3">
    <source>
        <dbReference type="SMART" id="SM00387"/>
    </source>
</evidence>